<reference evidence="5" key="1">
    <citation type="submission" date="2013-03" db="EMBL/GenBank/DDBJ databases">
        <title>The Genome Sequence of Anopheles christyi ACHKN1017.</title>
        <authorList>
            <consortium name="The Broad Institute Genomics Platform"/>
            <person name="Neafsey D.E."/>
            <person name="Besansky N."/>
            <person name="Walker B."/>
            <person name="Young S.K."/>
            <person name="Zeng Q."/>
            <person name="Gargeya S."/>
            <person name="Fitzgerald M."/>
            <person name="Haas B."/>
            <person name="Abouelleil A."/>
            <person name="Allen A.W."/>
            <person name="Alvarado L."/>
            <person name="Arachchi H.M."/>
            <person name="Berlin A.M."/>
            <person name="Chapman S.B."/>
            <person name="Gainer-Dewar J."/>
            <person name="Goldberg J."/>
            <person name="Griggs A."/>
            <person name="Gujja S."/>
            <person name="Hansen M."/>
            <person name="Howarth C."/>
            <person name="Imamovic A."/>
            <person name="Ireland A."/>
            <person name="Larimer J."/>
            <person name="McCowan C."/>
            <person name="Murphy C."/>
            <person name="Pearson M."/>
            <person name="Poon T.W."/>
            <person name="Priest M."/>
            <person name="Roberts A."/>
            <person name="Saif S."/>
            <person name="Shea T."/>
            <person name="Sisk P."/>
            <person name="Sykes S."/>
            <person name="Wortman J."/>
            <person name="Nusbaum C."/>
            <person name="Birren B."/>
        </authorList>
    </citation>
    <scope>NUCLEOTIDE SEQUENCE [LARGE SCALE GENOMIC DNA]</scope>
    <source>
        <strain evidence="5">ACHKN1017</strain>
    </source>
</reference>
<evidence type="ECO:0000256" key="3">
    <source>
        <dbReference type="SAM" id="Phobius"/>
    </source>
</evidence>
<evidence type="ECO:0000313" key="4">
    <source>
        <dbReference type="EnsemblMetazoa" id="ACHR004803-PA"/>
    </source>
</evidence>
<dbReference type="PANTHER" id="PTHR28562">
    <property type="entry name" value="COP9 SIGNALOSOME COMPLEX SUBUNIT 9"/>
    <property type="match status" value="1"/>
</dbReference>
<dbReference type="Proteomes" id="UP000075881">
    <property type="component" value="Unassembled WGS sequence"/>
</dbReference>
<keyword evidence="2" id="KW-0736">Signalosome</keyword>
<feature type="transmembrane region" description="Helical" evidence="3">
    <location>
        <begin position="49"/>
        <end position="69"/>
    </location>
</feature>
<accession>A0A182K219</accession>
<sequence>MKPIVVADEMFPEGPGPFMDLEEAGGSSGLLMDLAANEKDVHADFYNGTMINTFFHVICMFSFVFSILLTTDFEDLFDEDEEAQM</sequence>
<name>A0A182K219_9DIPT</name>
<dbReference type="Pfam" id="PF15004">
    <property type="entry name" value="MYEOV2"/>
    <property type="match status" value="1"/>
</dbReference>
<keyword evidence="3" id="KW-0812">Transmembrane</keyword>
<organism evidence="4 5">
    <name type="scientific">Anopheles christyi</name>
    <dbReference type="NCBI Taxonomy" id="43041"/>
    <lineage>
        <taxon>Eukaryota</taxon>
        <taxon>Metazoa</taxon>
        <taxon>Ecdysozoa</taxon>
        <taxon>Arthropoda</taxon>
        <taxon>Hexapoda</taxon>
        <taxon>Insecta</taxon>
        <taxon>Pterygota</taxon>
        <taxon>Neoptera</taxon>
        <taxon>Endopterygota</taxon>
        <taxon>Diptera</taxon>
        <taxon>Nematocera</taxon>
        <taxon>Culicoidea</taxon>
        <taxon>Culicidae</taxon>
        <taxon>Anophelinae</taxon>
        <taxon>Anopheles</taxon>
    </lineage>
</organism>
<keyword evidence="5" id="KW-1185">Reference proteome</keyword>
<dbReference type="VEuPathDB" id="VectorBase:ACHR004803"/>
<dbReference type="EnsemblMetazoa" id="ACHR004803-RA">
    <property type="protein sequence ID" value="ACHR004803-PA"/>
    <property type="gene ID" value="ACHR004803"/>
</dbReference>
<evidence type="ECO:0000256" key="2">
    <source>
        <dbReference type="ARBA" id="ARBA00022790"/>
    </source>
</evidence>
<evidence type="ECO:0000313" key="5">
    <source>
        <dbReference type="Proteomes" id="UP000075881"/>
    </source>
</evidence>
<dbReference type="STRING" id="43041.A0A182K219"/>
<reference evidence="4" key="2">
    <citation type="submission" date="2020-05" db="UniProtKB">
        <authorList>
            <consortium name="EnsemblMetazoa"/>
        </authorList>
    </citation>
    <scope>IDENTIFICATION</scope>
    <source>
        <strain evidence="4">ACHKN1017</strain>
    </source>
</reference>
<evidence type="ECO:0008006" key="6">
    <source>
        <dbReference type="Google" id="ProtNLM"/>
    </source>
</evidence>
<dbReference type="AlphaFoldDB" id="A0A182K219"/>
<protein>
    <recommendedName>
        <fullName evidence="6">COP9 signalosome complex subunit 9</fullName>
    </recommendedName>
</protein>
<dbReference type="GO" id="GO:0008180">
    <property type="term" value="C:COP9 signalosome"/>
    <property type="evidence" value="ECO:0007669"/>
    <property type="project" value="UniProtKB-KW"/>
</dbReference>
<keyword evidence="3" id="KW-1133">Transmembrane helix</keyword>
<proteinExistence type="inferred from homology"/>
<comment type="similarity">
    <text evidence="1">Belongs to the CSN9 family.</text>
</comment>
<keyword evidence="3" id="KW-0472">Membrane</keyword>
<dbReference type="InterPro" id="IPR029391">
    <property type="entry name" value="CSN9_metazoa"/>
</dbReference>
<evidence type="ECO:0000256" key="1">
    <source>
        <dbReference type="ARBA" id="ARBA00009162"/>
    </source>
</evidence>